<accession>A0ABN3LRB8</accession>
<evidence type="ECO:0000256" key="1">
    <source>
        <dbReference type="SAM" id="MobiDB-lite"/>
    </source>
</evidence>
<dbReference type="Proteomes" id="UP001501721">
    <property type="component" value="Unassembled WGS sequence"/>
</dbReference>
<evidence type="ECO:0000313" key="3">
    <source>
        <dbReference type="Proteomes" id="UP001501721"/>
    </source>
</evidence>
<organism evidence="2 3">
    <name type="scientific">Streptomyces graminearus</name>
    <dbReference type="NCBI Taxonomy" id="284030"/>
    <lineage>
        <taxon>Bacteria</taxon>
        <taxon>Bacillati</taxon>
        <taxon>Actinomycetota</taxon>
        <taxon>Actinomycetes</taxon>
        <taxon>Kitasatosporales</taxon>
        <taxon>Streptomycetaceae</taxon>
        <taxon>Streptomyces</taxon>
    </lineage>
</organism>
<keyword evidence="3" id="KW-1185">Reference proteome</keyword>
<gene>
    <name evidence="2" type="ORF">GCM10010422_37610</name>
</gene>
<name>A0ABN3LRB8_9ACTN</name>
<evidence type="ECO:0000313" key="2">
    <source>
        <dbReference type="EMBL" id="GAA2487932.1"/>
    </source>
</evidence>
<protein>
    <submittedName>
        <fullName evidence="2">Uncharacterized protein</fullName>
    </submittedName>
</protein>
<dbReference type="EMBL" id="BAAATL010000015">
    <property type="protein sequence ID" value="GAA2487932.1"/>
    <property type="molecule type" value="Genomic_DNA"/>
</dbReference>
<sequence>MELGKGARPGTAGTGRRNGARRLAVTQGEYGGVRGSAKAPVQQWTGAFRMPFGGAPPPRWLRPCR</sequence>
<feature type="region of interest" description="Disordered" evidence="1">
    <location>
        <begin position="1"/>
        <end position="23"/>
    </location>
</feature>
<comment type="caution">
    <text evidence="2">The sequence shown here is derived from an EMBL/GenBank/DDBJ whole genome shotgun (WGS) entry which is preliminary data.</text>
</comment>
<reference evidence="2 3" key="1">
    <citation type="journal article" date="2019" name="Int. J. Syst. Evol. Microbiol.">
        <title>The Global Catalogue of Microorganisms (GCM) 10K type strain sequencing project: providing services to taxonomists for standard genome sequencing and annotation.</title>
        <authorList>
            <consortium name="The Broad Institute Genomics Platform"/>
            <consortium name="The Broad Institute Genome Sequencing Center for Infectious Disease"/>
            <person name="Wu L."/>
            <person name="Ma J."/>
        </authorList>
    </citation>
    <scope>NUCLEOTIDE SEQUENCE [LARGE SCALE GENOMIC DNA]</scope>
    <source>
        <strain evidence="2 3">JCM 6923</strain>
    </source>
</reference>
<proteinExistence type="predicted"/>